<dbReference type="Pfam" id="PF17768">
    <property type="entry name" value="RecJ_OB"/>
    <property type="match status" value="1"/>
</dbReference>
<feature type="domain" description="DHHA1" evidence="7">
    <location>
        <begin position="344"/>
        <end position="439"/>
    </location>
</feature>
<evidence type="ECO:0000313" key="10">
    <source>
        <dbReference type="Proteomes" id="UP001524473"/>
    </source>
</evidence>
<dbReference type="InterPro" id="IPR003156">
    <property type="entry name" value="DHHA1_dom"/>
</dbReference>
<dbReference type="Pfam" id="PF02272">
    <property type="entry name" value="DHHA1"/>
    <property type="match status" value="1"/>
</dbReference>
<evidence type="ECO:0000256" key="2">
    <source>
        <dbReference type="ARBA" id="ARBA00019841"/>
    </source>
</evidence>
<dbReference type="RefSeq" id="WP_066867720.1">
    <property type="nucleotide sequence ID" value="NZ_CABKVV010000014.1"/>
</dbReference>
<comment type="similarity">
    <text evidence="1">Belongs to the RecJ family.</text>
</comment>
<reference evidence="9 10" key="1">
    <citation type="submission" date="2022-06" db="EMBL/GenBank/DDBJ databases">
        <title>Isolation of gut microbiota from human fecal samples.</title>
        <authorList>
            <person name="Pamer E.G."/>
            <person name="Barat B."/>
            <person name="Waligurski E."/>
            <person name="Medina S."/>
            <person name="Paddock L."/>
            <person name="Mostad J."/>
        </authorList>
    </citation>
    <scope>NUCLEOTIDE SEQUENCE [LARGE SCALE GENOMIC DNA]</scope>
    <source>
        <strain evidence="9 10">DFI.9.73</strain>
    </source>
</reference>
<dbReference type="GO" id="GO:0004527">
    <property type="term" value="F:exonuclease activity"/>
    <property type="evidence" value="ECO:0007669"/>
    <property type="project" value="UniProtKB-KW"/>
</dbReference>
<evidence type="ECO:0000259" key="6">
    <source>
        <dbReference type="Pfam" id="PF01368"/>
    </source>
</evidence>
<dbReference type="EMBL" id="JANFZH010000030">
    <property type="protein sequence ID" value="MCQ4840770.1"/>
    <property type="molecule type" value="Genomic_DNA"/>
</dbReference>
<evidence type="ECO:0000256" key="4">
    <source>
        <dbReference type="ARBA" id="ARBA00022801"/>
    </source>
</evidence>
<keyword evidence="3" id="KW-0540">Nuclease</keyword>
<evidence type="ECO:0000259" key="7">
    <source>
        <dbReference type="Pfam" id="PF02272"/>
    </source>
</evidence>
<feature type="domain" description="DDH" evidence="6">
    <location>
        <begin position="77"/>
        <end position="225"/>
    </location>
</feature>
<keyword evidence="10" id="KW-1185">Reference proteome</keyword>
<dbReference type="Proteomes" id="UP001524473">
    <property type="component" value="Unassembled WGS sequence"/>
</dbReference>
<accession>A0ABT1S1T5</accession>
<dbReference type="Gene3D" id="3.10.310.30">
    <property type="match status" value="1"/>
</dbReference>
<name>A0ABT1S1T5_9FIRM</name>
<evidence type="ECO:0000256" key="1">
    <source>
        <dbReference type="ARBA" id="ARBA00005915"/>
    </source>
</evidence>
<dbReference type="InterPro" id="IPR038763">
    <property type="entry name" value="DHH_sf"/>
</dbReference>
<evidence type="ECO:0000313" key="9">
    <source>
        <dbReference type="EMBL" id="MCQ4840770.1"/>
    </source>
</evidence>
<sequence length="682" mass="75047">MNIKKWEVSHLDKDRAAQLAERYAIPFFLAMMIEIRGFAKHMDEILETEIALSDPFLMKDMDRAVERIRNAIDSFERIAVYGDYDADGVTSTSMLYTYLEARGADVMYYIPQREGEGYGMNPAAVRSLYEAGVKLIITVDNGISSIAEAALARELGMDVVVTDHHRPQKQLPEAAAVVDAYRKDDLSPFKDFSGAGVVLKLLIALEDGDQEAVLEEFSDLAALGTVGDVVPLLGENRAIVKAGLKLLSQGVRPGVEALFANCSGSAKTATATSLAFTAIPRINATGRMGSPERAVRLLTCDYEEEAVLLAEEICADNEERRRVEAEIAKEAIAKVEQDSALLYSRVIIVSGKDWHPGVIGIVASRVTERFGKPCFVISEDGESAKGSGRSVEGFSLFDAVSACSELLEKFGGHPMAAGINLKAENIPLFREKINEYAKEAVAEMPAPVLRLDCKLNPASLSVQMPAQLQLLEPFGTGNPCPLFGLYGMELVEIVPVGGGNHLRLVCRRGGASVTCMKFGMRAEEFPFLPGSVLDLAVSLEQREFRGESQLTVLVKDLKLSALDSELCIHSYRVYEKYRRGEHMQQQEARILAPTRDDLAMLYRMLVARKETPFPIQALLGTLDLKRFNLGKLLLCLEALEERKLISSETEGDLWTVHVLETAGKVDVFASGVFETMRTLIHR</sequence>
<dbReference type="Pfam" id="PF01368">
    <property type="entry name" value="DHH"/>
    <property type="match status" value="1"/>
</dbReference>
<comment type="caution">
    <text evidence="9">The sequence shown here is derived from an EMBL/GenBank/DDBJ whole genome shotgun (WGS) entry which is preliminary data.</text>
</comment>
<dbReference type="InterPro" id="IPR041122">
    <property type="entry name" value="RecJ_OB"/>
</dbReference>
<dbReference type="InterPro" id="IPR004610">
    <property type="entry name" value="RecJ"/>
</dbReference>
<dbReference type="InterPro" id="IPR001667">
    <property type="entry name" value="DDH_dom"/>
</dbReference>
<evidence type="ECO:0000256" key="5">
    <source>
        <dbReference type="ARBA" id="ARBA00022839"/>
    </source>
</evidence>
<protein>
    <recommendedName>
        <fullName evidence="2">Single-stranded-DNA-specific exonuclease RecJ</fullName>
    </recommendedName>
</protein>
<gene>
    <name evidence="9" type="primary">recJ</name>
    <name evidence="9" type="ORF">NE695_12720</name>
</gene>
<dbReference type="PANTHER" id="PTHR30255:SF2">
    <property type="entry name" value="SINGLE-STRANDED-DNA-SPECIFIC EXONUCLEASE RECJ"/>
    <property type="match status" value="1"/>
</dbReference>
<evidence type="ECO:0000259" key="8">
    <source>
        <dbReference type="Pfam" id="PF17768"/>
    </source>
</evidence>
<dbReference type="GeneID" id="90532689"/>
<feature type="domain" description="RecJ OB" evidence="8">
    <location>
        <begin position="451"/>
        <end position="556"/>
    </location>
</feature>
<organism evidence="9 10">
    <name type="scientific">Neglectibacter timonensis</name>
    <dbReference type="NCBI Taxonomy" id="1776382"/>
    <lineage>
        <taxon>Bacteria</taxon>
        <taxon>Bacillati</taxon>
        <taxon>Bacillota</taxon>
        <taxon>Clostridia</taxon>
        <taxon>Eubacteriales</taxon>
        <taxon>Oscillospiraceae</taxon>
        <taxon>Neglectibacter</taxon>
    </lineage>
</organism>
<evidence type="ECO:0000256" key="3">
    <source>
        <dbReference type="ARBA" id="ARBA00022722"/>
    </source>
</evidence>
<keyword evidence="5 9" id="KW-0269">Exonuclease</keyword>
<dbReference type="PANTHER" id="PTHR30255">
    <property type="entry name" value="SINGLE-STRANDED-DNA-SPECIFIC EXONUCLEASE RECJ"/>
    <property type="match status" value="1"/>
</dbReference>
<dbReference type="InterPro" id="IPR051673">
    <property type="entry name" value="SSDNA_exonuclease_RecJ"/>
</dbReference>
<dbReference type="SUPFAM" id="SSF64182">
    <property type="entry name" value="DHH phosphoesterases"/>
    <property type="match status" value="1"/>
</dbReference>
<keyword evidence="4" id="KW-0378">Hydrolase</keyword>
<dbReference type="NCBIfam" id="TIGR00644">
    <property type="entry name" value="recJ"/>
    <property type="match status" value="1"/>
</dbReference>
<proteinExistence type="inferred from homology"/>
<dbReference type="Gene3D" id="3.90.1640.30">
    <property type="match status" value="1"/>
</dbReference>